<proteinExistence type="predicted"/>
<name>A0A7S0F309_9EUKA</name>
<evidence type="ECO:0000313" key="1">
    <source>
        <dbReference type="EMBL" id="CAD8502294.1"/>
    </source>
</evidence>
<dbReference type="EMBL" id="HBEP01029289">
    <property type="protein sequence ID" value="CAD8502294.1"/>
    <property type="molecule type" value="Transcribed_RNA"/>
</dbReference>
<reference evidence="1" key="1">
    <citation type="submission" date="2021-01" db="EMBL/GenBank/DDBJ databases">
        <authorList>
            <person name="Corre E."/>
            <person name="Pelletier E."/>
            <person name="Niang G."/>
            <person name="Scheremetjew M."/>
            <person name="Finn R."/>
            <person name="Kale V."/>
            <person name="Holt S."/>
            <person name="Cochrane G."/>
            <person name="Meng A."/>
            <person name="Brown T."/>
            <person name="Cohen L."/>
        </authorList>
    </citation>
    <scope>NUCLEOTIDE SEQUENCE</scope>
    <source>
        <strain evidence="1">CCMP1374</strain>
    </source>
</reference>
<organism evidence="1">
    <name type="scientific">Phaeocystis antarctica</name>
    <dbReference type="NCBI Taxonomy" id="33657"/>
    <lineage>
        <taxon>Eukaryota</taxon>
        <taxon>Haptista</taxon>
        <taxon>Haptophyta</taxon>
        <taxon>Prymnesiophyceae</taxon>
        <taxon>Phaeocystales</taxon>
        <taxon>Phaeocystaceae</taxon>
        <taxon>Phaeocystis</taxon>
    </lineage>
</organism>
<gene>
    <name evidence="1" type="ORF">PANT1444_LOCUS16600</name>
</gene>
<dbReference type="AlphaFoldDB" id="A0A7S0F309"/>
<accession>A0A7S0F309</accession>
<sequence length="235" mass="26065">MEVGFCDAAGRGFYQVQPTSHLERWSLPFDNGTHLEIPWRPDRSACGRNVSSYFVDVQTSTPVLNLFIGVFGSFPQDLCDPRGSKAKNAVSLVDEGGTCSPYTRGCTSWSRMTAFEVPTALRQLTRLDVEITVRGYGSLSPVGRPEERTEVLMWCHKYRKARARRVTYGGQASSGGDGGTARRSWLRWLPFRGGGRGGGERSKPVEAYAATEVRLSWLLALPVSWVLVALPLRYI</sequence>
<protein>
    <submittedName>
        <fullName evidence="1">Uncharacterized protein</fullName>
    </submittedName>
</protein>